<dbReference type="Gene3D" id="3.40.50.300">
    <property type="entry name" value="P-loop containing nucleotide triphosphate hydrolases"/>
    <property type="match status" value="1"/>
</dbReference>
<dbReference type="AlphaFoldDB" id="A0A6N6MA68"/>
<dbReference type="EMBL" id="WACR01000006">
    <property type="protein sequence ID" value="KAB1063975.1"/>
    <property type="molecule type" value="Genomic_DNA"/>
</dbReference>
<proteinExistence type="predicted"/>
<dbReference type="GO" id="GO:0008146">
    <property type="term" value="F:sulfotransferase activity"/>
    <property type="evidence" value="ECO:0007669"/>
    <property type="project" value="InterPro"/>
</dbReference>
<dbReference type="Proteomes" id="UP000435357">
    <property type="component" value="Unassembled WGS sequence"/>
</dbReference>
<name>A0A6N6MA68_9FLAO</name>
<keyword evidence="1" id="KW-0808">Transferase</keyword>
<dbReference type="Pfam" id="PF03567">
    <property type="entry name" value="Sulfotransfer_2"/>
    <property type="match status" value="1"/>
</dbReference>
<dbReference type="InterPro" id="IPR027417">
    <property type="entry name" value="P-loop_NTPase"/>
</dbReference>
<organism evidence="1 2">
    <name type="scientific">Salibacter halophilus</name>
    <dbReference type="NCBI Taxonomy" id="1803916"/>
    <lineage>
        <taxon>Bacteria</taxon>
        <taxon>Pseudomonadati</taxon>
        <taxon>Bacteroidota</taxon>
        <taxon>Flavobacteriia</taxon>
        <taxon>Flavobacteriales</taxon>
        <taxon>Salibacteraceae</taxon>
        <taxon>Salibacter</taxon>
    </lineage>
</organism>
<dbReference type="RefSeq" id="WP_151168025.1">
    <property type="nucleotide sequence ID" value="NZ_WACR01000006.1"/>
</dbReference>
<sequence length="225" mass="26408">MKIKNNIEIVSLHIPKTAGTSFRTILKDKIGDSRVVRLDIHNKNDIRLNEKAFTKDKLRNKIKVVHGHFKFADIKELFDLDPSVKYVTWLRDPVDRVLSHYYYLMKMAAIKMGEQAKDEILSKVGKSLEEYVVHDQNRNEISHFLEGSSFDDFDFIGIQKDFENELNRFRKVMGWSNIENQRHNVTGSKKPAIDKKTVELIKSYNEKDVEIYEEALKRHQKIVNS</sequence>
<accession>A0A6N6MA68</accession>
<keyword evidence="2" id="KW-1185">Reference proteome</keyword>
<dbReference type="OrthoDB" id="1407035at2"/>
<comment type="caution">
    <text evidence="1">The sequence shown here is derived from an EMBL/GenBank/DDBJ whole genome shotgun (WGS) entry which is preliminary data.</text>
</comment>
<dbReference type="PANTHER" id="PTHR32301:SF6">
    <property type="entry name" value="GOLVESIN-RELATED"/>
    <property type="match status" value="1"/>
</dbReference>
<protein>
    <submittedName>
        <fullName evidence="1">Sulfotransferase family protein</fullName>
    </submittedName>
</protein>
<dbReference type="PANTHER" id="PTHR32301">
    <property type="entry name" value="COUNTIN RECEPTOR CNR3-RELATED"/>
    <property type="match status" value="1"/>
</dbReference>
<reference evidence="1 2" key="1">
    <citation type="submission" date="2019-09" db="EMBL/GenBank/DDBJ databases">
        <title>Genomes of Cryomorphaceae.</title>
        <authorList>
            <person name="Bowman J.P."/>
        </authorList>
    </citation>
    <scope>NUCLEOTIDE SEQUENCE [LARGE SCALE GENOMIC DNA]</scope>
    <source>
        <strain evidence="1 2">KCTC 52047</strain>
    </source>
</reference>
<dbReference type="SUPFAM" id="SSF52540">
    <property type="entry name" value="P-loop containing nucleoside triphosphate hydrolases"/>
    <property type="match status" value="1"/>
</dbReference>
<gene>
    <name evidence="1" type="ORF">F3059_08030</name>
</gene>
<dbReference type="InterPro" id="IPR053259">
    <property type="entry name" value="Golvesin-related_Golgi"/>
</dbReference>
<dbReference type="InterPro" id="IPR005331">
    <property type="entry name" value="Sulfotransferase"/>
</dbReference>
<evidence type="ECO:0000313" key="2">
    <source>
        <dbReference type="Proteomes" id="UP000435357"/>
    </source>
</evidence>
<evidence type="ECO:0000313" key="1">
    <source>
        <dbReference type="EMBL" id="KAB1063975.1"/>
    </source>
</evidence>
<dbReference type="GO" id="GO:0016020">
    <property type="term" value="C:membrane"/>
    <property type="evidence" value="ECO:0007669"/>
    <property type="project" value="InterPro"/>
</dbReference>